<evidence type="ECO:0000313" key="1">
    <source>
        <dbReference type="EMBL" id="VTZ59554.1"/>
    </source>
</evidence>
<reference evidence="1" key="1">
    <citation type="submission" date="2019-06" db="EMBL/GenBank/DDBJ databases">
        <authorList>
            <person name="Le Quere A."/>
            <person name="Colella S."/>
        </authorList>
    </citation>
    <scope>NUCLEOTIDE SEQUENCE</scope>
    <source>
        <strain evidence="1">EmedicaeMD41</strain>
    </source>
</reference>
<dbReference type="EMBL" id="CABFNB010000014">
    <property type="protein sequence ID" value="VTZ59554.1"/>
    <property type="molecule type" value="Genomic_DNA"/>
</dbReference>
<gene>
    <name evidence="1" type="ORF">EMEDMD4_1100002</name>
</gene>
<proteinExistence type="predicted"/>
<name>A0A508WQ47_9HYPH</name>
<accession>A0A508WQ47</accession>
<organism evidence="1">
    <name type="scientific">Sinorhizobium medicae</name>
    <dbReference type="NCBI Taxonomy" id="110321"/>
    <lineage>
        <taxon>Bacteria</taxon>
        <taxon>Pseudomonadati</taxon>
        <taxon>Pseudomonadota</taxon>
        <taxon>Alphaproteobacteria</taxon>
        <taxon>Hyphomicrobiales</taxon>
        <taxon>Rhizobiaceae</taxon>
        <taxon>Sinorhizobium/Ensifer group</taxon>
        <taxon>Sinorhizobium</taxon>
    </lineage>
</organism>
<sequence length="77" mass="8528">MSKGIALWNAPGVRPGRSPFPRVQTSLLHDGTERPSASWDVVAWLRSRIMRVEHVWFAAASANASFPWEGAKVSLIL</sequence>
<dbReference type="AlphaFoldDB" id="A0A508WQ47"/>
<protein>
    <submittedName>
        <fullName evidence="1">Uncharacterized protein</fullName>
    </submittedName>
</protein>
<dbReference type="Proteomes" id="UP000507954">
    <property type="component" value="Unassembled WGS sequence"/>
</dbReference>